<evidence type="ECO:0000256" key="3">
    <source>
        <dbReference type="ARBA" id="ARBA00022691"/>
    </source>
</evidence>
<feature type="domain" description="O-methyltransferase C-terminal" evidence="5">
    <location>
        <begin position="139"/>
        <end position="347"/>
    </location>
</feature>
<keyword evidence="2" id="KW-0808">Transferase</keyword>
<dbReference type="Gene3D" id="1.10.10.10">
    <property type="entry name" value="Winged helix-like DNA-binding domain superfamily/Winged helix DNA-binding domain"/>
    <property type="match status" value="1"/>
</dbReference>
<dbReference type="EMBL" id="CM016559">
    <property type="protein sequence ID" value="TKW02070.1"/>
    <property type="molecule type" value="Genomic_DNA"/>
</dbReference>
<dbReference type="SUPFAM" id="SSF46785">
    <property type="entry name" value="Winged helix' DNA-binding domain"/>
    <property type="match status" value="1"/>
</dbReference>
<dbReference type="Proteomes" id="UP000298652">
    <property type="component" value="Chromosome 8"/>
</dbReference>
<evidence type="ECO:0000313" key="8">
    <source>
        <dbReference type="Proteomes" id="UP000298652"/>
    </source>
</evidence>
<proteinExistence type="predicted"/>
<name>A0A4U6TI88_SETVI</name>
<dbReference type="InterPro" id="IPR001077">
    <property type="entry name" value="COMT_C"/>
</dbReference>
<keyword evidence="1" id="KW-0489">Methyltransferase</keyword>
<evidence type="ECO:0000256" key="1">
    <source>
        <dbReference type="ARBA" id="ARBA00022603"/>
    </source>
</evidence>
<dbReference type="AlphaFoldDB" id="A0A4U6TI88"/>
<dbReference type="PANTHER" id="PTHR11746">
    <property type="entry name" value="O-METHYLTRANSFERASE"/>
    <property type="match status" value="1"/>
</dbReference>
<evidence type="ECO:0000256" key="2">
    <source>
        <dbReference type="ARBA" id="ARBA00022679"/>
    </source>
</evidence>
<keyword evidence="8" id="KW-1185">Reference proteome</keyword>
<protein>
    <recommendedName>
        <fullName evidence="9">O-methyltransferase domain-containing protein</fullName>
    </recommendedName>
</protein>
<evidence type="ECO:0000259" key="5">
    <source>
        <dbReference type="Pfam" id="PF00891"/>
    </source>
</evidence>
<evidence type="ECO:0000313" key="7">
    <source>
        <dbReference type="EMBL" id="TKW02070.1"/>
    </source>
</evidence>
<evidence type="ECO:0000259" key="6">
    <source>
        <dbReference type="Pfam" id="PF08100"/>
    </source>
</evidence>
<keyword evidence="3" id="KW-0949">S-adenosyl-L-methionine</keyword>
<dbReference type="InterPro" id="IPR029063">
    <property type="entry name" value="SAM-dependent_MTases_sf"/>
</dbReference>
<dbReference type="InterPro" id="IPR016461">
    <property type="entry name" value="COMT-like"/>
</dbReference>
<dbReference type="OMA" id="PFRMDMI"/>
<dbReference type="GO" id="GO:0008171">
    <property type="term" value="F:O-methyltransferase activity"/>
    <property type="evidence" value="ECO:0007669"/>
    <property type="project" value="InterPro"/>
</dbReference>
<dbReference type="Gramene" id="TKW02070">
    <property type="protein sequence ID" value="TKW02070"/>
    <property type="gene ID" value="SEVIR_8G220700v2"/>
</dbReference>
<gene>
    <name evidence="7" type="ORF">SEVIR_8G220700v2</name>
</gene>
<sequence length="365" mass="39501">MDKIGFVNGAGVDEDSTCLHAQTLVYAYNVSMAVKAAVKLGLIDALSAADGNGLTAEELASKLVQVEDKAESASLIGRILRFLASFDVVRCSADKAPDGTVLWRYSPAPACRWLTTNNGEGSLGPMAVFAVDEDNFSSWHHIADAVAGGGKKTPFELAHGGTPAFEYFGKNRRLSLLFDRAMAQQSLLVIKKLVEHPKVFDGVGVLVDVGGGTGETLALIRDRYKHIRGINMDLAHVVSEAPSLEGVEHVAGDMFESVPSGDAILMKWMIHLQSDEESILILKNCHRALPDNGKVIVIQSILPETPESTPAARDSYTMDIIIYVNFKGGKERTEQEYAKLGAAAGFSGFQKTYIFCNIYALEFTK</sequence>
<reference evidence="7" key="1">
    <citation type="submission" date="2019-03" db="EMBL/GenBank/DDBJ databases">
        <title>WGS assembly of Setaria viridis.</title>
        <authorList>
            <person name="Huang P."/>
            <person name="Jenkins J."/>
            <person name="Grimwood J."/>
            <person name="Barry K."/>
            <person name="Healey A."/>
            <person name="Mamidi S."/>
            <person name="Sreedasyam A."/>
            <person name="Shu S."/>
            <person name="Feldman M."/>
            <person name="Wu J."/>
            <person name="Yu Y."/>
            <person name="Chen C."/>
            <person name="Johnson J."/>
            <person name="Rokhsar D."/>
            <person name="Baxter I."/>
            <person name="Schmutz J."/>
            <person name="Brutnell T."/>
            <person name="Kellogg E."/>
        </authorList>
    </citation>
    <scope>NUCLEOTIDE SEQUENCE [LARGE SCALE GENOMIC DNA]</scope>
</reference>
<dbReference type="InterPro" id="IPR036390">
    <property type="entry name" value="WH_DNA-bd_sf"/>
</dbReference>
<dbReference type="InterPro" id="IPR012967">
    <property type="entry name" value="COMT_dimerisation"/>
</dbReference>
<organism evidence="7 8">
    <name type="scientific">Setaria viridis</name>
    <name type="common">Green bristlegrass</name>
    <name type="synonym">Setaria italica subsp. viridis</name>
    <dbReference type="NCBI Taxonomy" id="4556"/>
    <lineage>
        <taxon>Eukaryota</taxon>
        <taxon>Viridiplantae</taxon>
        <taxon>Streptophyta</taxon>
        <taxon>Embryophyta</taxon>
        <taxon>Tracheophyta</taxon>
        <taxon>Spermatophyta</taxon>
        <taxon>Magnoliopsida</taxon>
        <taxon>Liliopsida</taxon>
        <taxon>Poales</taxon>
        <taxon>Poaceae</taxon>
        <taxon>PACMAD clade</taxon>
        <taxon>Panicoideae</taxon>
        <taxon>Panicodae</taxon>
        <taxon>Paniceae</taxon>
        <taxon>Cenchrinae</taxon>
        <taxon>Setaria</taxon>
    </lineage>
</organism>
<dbReference type="SUPFAM" id="SSF53335">
    <property type="entry name" value="S-adenosyl-L-methionine-dependent methyltransferases"/>
    <property type="match status" value="1"/>
</dbReference>
<dbReference type="PIRSF" id="PIRSF005739">
    <property type="entry name" value="O-mtase"/>
    <property type="match status" value="1"/>
</dbReference>
<evidence type="ECO:0000256" key="4">
    <source>
        <dbReference type="PIRSR" id="PIRSR005739-1"/>
    </source>
</evidence>
<dbReference type="Pfam" id="PF00891">
    <property type="entry name" value="Methyltransf_2"/>
    <property type="match status" value="1"/>
</dbReference>
<evidence type="ECO:0008006" key="9">
    <source>
        <dbReference type="Google" id="ProtNLM"/>
    </source>
</evidence>
<feature type="active site" description="Proton acceptor" evidence="4">
    <location>
        <position position="271"/>
    </location>
</feature>
<dbReference type="GO" id="GO:0032259">
    <property type="term" value="P:methylation"/>
    <property type="evidence" value="ECO:0007669"/>
    <property type="project" value="UniProtKB-KW"/>
</dbReference>
<dbReference type="Pfam" id="PF08100">
    <property type="entry name" value="Dimerisation"/>
    <property type="match status" value="1"/>
</dbReference>
<dbReference type="PROSITE" id="PS51683">
    <property type="entry name" value="SAM_OMT_II"/>
    <property type="match status" value="1"/>
</dbReference>
<dbReference type="InterPro" id="IPR036388">
    <property type="entry name" value="WH-like_DNA-bd_sf"/>
</dbReference>
<dbReference type="Gene3D" id="3.40.50.150">
    <property type="entry name" value="Vaccinia Virus protein VP39"/>
    <property type="match status" value="1"/>
</dbReference>
<dbReference type="GO" id="GO:0046983">
    <property type="term" value="F:protein dimerization activity"/>
    <property type="evidence" value="ECO:0007669"/>
    <property type="project" value="InterPro"/>
</dbReference>
<feature type="domain" description="O-methyltransferase dimerisation" evidence="6">
    <location>
        <begin position="24"/>
        <end position="116"/>
    </location>
</feature>
<accession>A0A4U6TI88</accession>